<sequence length="69" mass="8114">MGRHNGTDRNRCSRKARKTYAFSKDWNTHRAATASRYFRWPVRTLRAKGADRRWRERTPALAAGLTDHV</sequence>
<evidence type="ECO:0000313" key="2">
    <source>
        <dbReference type="Proteomes" id="UP000245802"/>
    </source>
</evidence>
<accession>A0A2Z3HBG2</accession>
<proteinExistence type="predicted"/>
<dbReference type="OrthoDB" id="286014at2"/>
<dbReference type="EMBL" id="CP025958">
    <property type="protein sequence ID" value="AWM38974.1"/>
    <property type="molecule type" value="Genomic_DNA"/>
</dbReference>
<dbReference type="Proteomes" id="UP000245802">
    <property type="component" value="Chromosome"/>
</dbReference>
<keyword evidence="2" id="KW-1185">Reference proteome</keyword>
<evidence type="ECO:0000313" key="1">
    <source>
        <dbReference type="EMBL" id="AWM38974.1"/>
    </source>
</evidence>
<name>A0A2Z3HBG2_9BACT</name>
<reference evidence="1 2" key="1">
    <citation type="submission" date="2018-01" db="EMBL/GenBank/DDBJ databases">
        <title>G. obscuriglobus.</title>
        <authorList>
            <person name="Franke J."/>
            <person name="Blomberg W."/>
            <person name="Selmecki A."/>
        </authorList>
    </citation>
    <scope>NUCLEOTIDE SEQUENCE [LARGE SCALE GENOMIC DNA]</scope>
    <source>
        <strain evidence="1 2">DSM 5831</strain>
    </source>
</reference>
<organism evidence="1 2">
    <name type="scientific">Gemmata obscuriglobus</name>
    <dbReference type="NCBI Taxonomy" id="114"/>
    <lineage>
        <taxon>Bacteria</taxon>
        <taxon>Pseudomonadati</taxon>
        <taxon>Planctomycetota</taxon>
        <taxon>Planctomycetia</taxon>
        <taxon>Gemmatales</taxon>
        <taxon>Gemmataceae</taxon>
        <taxon>Gemmata</taxon>
    </lineage>
</organism>
<dbReference type="KEGG" id="gog:C1280_19610"/>
<gene>
    <name evidence="1" type="ORF">C1280_19610</name>
</gene>
<protein>
    <submittedName>
        <fullName evidence="1">Uncharacterized protein</fullName>
    </submittedName>
</protein>
<dbReference type="RefSeq" id="WP_010040374.1">
    <property type="nucleotide sequence ID" value="NZ_CP025958.1"/>
</dbReference>
<dbReference type="AlphaFoldDB" id="A0A2Z3HBG2"/>